<dbReference type="AlphaFoldDB" id="Q0V7J1"/>
<feature type="region of interest" description="Disordered" evidence="1">
    <location>
        <begin position="1"/>
        <end position="24"/>
    </location>
</feature>
<evidence type="ECO:0000313" key="3">
    <source>
        <dbReference type="Proteomes" id="UP000001055"/>
    </source>
</evidence>
<evidence type="ECO:0000313" key="2">
    <source>
        <dbReference type="EMBL" id="EAT91518.1"/>
    </source>
</evidence>
<proteinExistence type="predicted"/>
<dbReference type="HOGENOM" id="CLU_1750359_0_0_1"/>
<name>Q0V7J1_PHANO</name>
<gene>
    <name evidence="2" type="ORF">SNOG_00023</name>
</gene>
<dbReference type="InParanoid" id="Q0V7J1"/>
<dbReference type="GeneID" id="5968096"/>
<sequence>MSTNNENPDHFGKRVTPSIDDDPDKTHRFDKHLHCFLPYQHRYLGMIKQQRNKLQHARLTAAASHNPALHLATSPRPSPAHSVPSIWAFHIVSAFKLADHRSENRRTPSPLYPHTEPYHTAYPHYHFTPLWKSQMQTRFGPDALCRSRR</sequence>
<dbReference type="EMBL" id="CH445325">
    <property type="protein sequence ID" value="EAT91518.1"/>
    <property type="molecule type" value="Genomic_DNA"/>
</dbReference>
<accession>Q0V7J1</accession>
<dbReference type="RefSeq" id="XP_001790721.1">
    <property type="nucleotide sequence ID" value="XM_001790669.1"/>
</dbReference>
<organism evidence="2 3">
    <name type="scientific">Phaeosphaeria nodorum (strain SN15 / ATCC MYA-4574 / FGSC 10173)</name>
    <name type="common">Glume blotch fungus</name>
    <name type="synonym">Parastagonospora nodorum</name>
    <dbReference type="NCBI Taxonomy" id="321614"/>
    <lineage>
        <taxon>Eukaryota</taxon>
        <taxon>Fungi</taxon>
        <taxon>Dikarya</taxon>
        <taxon>Ascomycota</taxon>
        <taxon>Pezizomycotina</taxon>
        <taxon>Dothideomycetes</taxon>
        <taxon>Pleosporomycetidae</taxon>
        <taxon>Pleosporales</taxon>
        <taxon>Pleosporineae</taxon>
        <taxon>Phaeosphaeriaceae</taxon>
        <taxon>Parastagonospora</taxon>
    </lineage>
</organism>
<evidence type="ECO:0000256" key="1">
    <source>
        <dbReference type="SAM" id="MobiDB-lite"/>
    </source>
</evidence>
<reference evidence="3" key="1">
    <citation type="journal article" date="2007" name="Plant Cell">
        <title>Dothideomycete-plant interactions illuminated by genome sequencing and EST analysis of the wheat pathogen Stagonospora nodorum.</title>
        <authorList>
            <person name="Hane J.K."/>
            <person name="Lowe R.G."/>
            <person name="Solomon P.S."/>
            <person name="Tan K.C."/>
            <person name="Schoch C.L."/>
            <person name="Spatafora J.W."/>
            <person name="Crous P.W."/>
            <person name="Kodira C."/>
            <person name="Birren B.W."/>
            <person name="Galagan J.E."/>
            <person name="Torriani S.F."/>
            <person name="McDonald B.A."/>
            <person name="Oliver R.P."/>
        </authorList>
    </citation>
    <scope>NUCLEOTIDE SEQUENCE [LARGE SCALE GENOMIC DNA]</scope>
    <source>
        <strain evidence="3">SN15 / ATCC MYA-4574 / FGSC 10173</strain>
    </source>
</reference>
<dbReference type="Proteomes" id="UP000001055">
    <property type="component" value="Unassembled WGS sequence"/>
</dbReference>
<protein>
    <submittedName>
        <fullName evidence="2">Uncharacterized protein</fullName>
    </submittedName>
</protein>
<dbReference type="KEGG" id="pno:SNOG_00023"/>